<proteinExistence type="predicted"/>
<dbReference type="Proteomes" id="UP000031668">
    <property type="component" value="Unassembled WGS sequence"/>
</dbReference>
<protein>
    <submittedName>
        <fullName evidence="1">Uncharacterized protein</fullName>
    </submittedName>
</protein>
<accession>A0A0C2LZW8</accession>
<evidence type="ECO:0000313" key="1">
    <source>
        <dbReference type="EMBL" id="KII60325.1"/>
    </source>
</evidence>
<keyword evidence="2" id="KW-1185">Reference proteome</keyword>
<reference evidence="1 2" key="1">
    <citation type="journal article" date="2014" name="Genome Biol. Evol.">
        <title>The genome of the myxosporean Thelohanellus kitauei shows adaptations to nutrient acquisition within its fish host.</title>
        <authorList>
            <person name="Yang Y."/>
            <person name="Xiong J."/>
            <person name="Zhou Z."/>
            <person name="Huo F."/>
            <person name="Miao W."/>
            <person name="Ran C."/>
            <person name="Liu Y."/>
            <person name="Zhang J."/>
            <person name="Feng J."/>
            <person name="Wang M."/>
            <person name="Wang M."/>
            <person name="Wang L."/>
            <person name="Yao B."/>
        </authorList>
    </citation>
    <scope>NUCLEOTIDE SEQUENCE [LARGE SCALE GENOMIC DNA]</scope>
    <source>
        <strain evidence="1">Wuqing</strain>
    </source>
</reference>
<comment type="caution">
    <text evidence="1">The sequence shown here is derived from an EMBL/GenBank/DDBJ whole genome shotgun (WGS) entry which is preliminary data.</text>
</comment>
<dbReference type="AlphaFoldDB" id="A0A0C2LZW8"/>
<gene>
    <name evidence="1" type="ORF">RF11_15358</name>
</gene>
<sequence>MTIDIQYTNLMNISDTWTETIYYHLQLVNTNCLKTLEKFDIRLSVGPGADFFTKYTFEFQQIMKDAHHMLDDYFQMAFLFVNFKTNQPDVLYLTKGNSGQF</sequence>
<evidence type="ECO:0000313" key="2">
    <source>
        <dbReference type="Proteomes" id="UP000031668"/>
    </source>
</evidence>
<dbReference type="EMBL" id="JWZT01005706">
    <property type="protein sequence ID" value="KII60325.1"/>
    <property type="molecule type" value="Genomic_DNA"/>
</dbReference>
<organism evidence="1 2">
    <name type="scientific">Thelohanellus kitauei</name>
    <name type="common">Myxosporean</name>
    <dbReference type="NCBI Taxonomy" id="669202"/>
    <lineage>
        <taxon>Eukaryota</taxon>
        <taxon>Metazoa</taxon>
        <taxon>Cnidaria</taxon>
        <taxon>Myxozoa</taxon>
        <taxon>Myxosporea</taxon>
        <taxon>Bivalvulida</taxon>
        <taxon>Platysporina</taxon>
        <taxon>Myxobolidae</taxon>
        <taxon>Thelohanellus</taxon>
    </lineage>
</organism>
<name>A0A0C2LZW8_THEKT</name>